<dbReference type="Gene3D" id="2.40.50.140">
    <property type="entry name" value="Nucleic acid-binding proteins"/>
    <property type="match status" value="1"/>
</dbReference>
<proteinExistence type="predicted"/>
<keyword evidence="3" id="KW-0235">DNA replication</keyword>
<dbReference type="PROSITE" id="PS50160">
    <property type="entry name" value="DNA_LIGASE_A3"/>
    <property type="match status" value="1"/>
</dbReference>
<dbReference type="InterPro" id="IPR050326">
    <property type="entry name" value="NAD_dep_DNA_ligaseB"/>
</dbReference>
<evidence type="ECO:0000256" key="6">
    <source>
        <dbReference type="SAM" id="MobiDB-lite"/>
    </source>
</evidence>
<organism evidence="8">
    <name type="scientific">viral metagenome</name>
    <dbReference type="NCBI Taxonomy" id="1070528"/>
    <lineage>
        <taxon>unclassified sequences</taxon>
        <taxon>metagenomes</taxon>
        <taxon>organismal metagenomes</taxon>
    </lineage>
</organism>
<dbReference type="GO" id="GO:0005524">
    <property type="term" value="F:ATP binding"/>
    <property type="evidence" value="ECO:0007669"/>
    <property type="project" value="InterPro"/>
</dbReference>
<dbReference type="Pfam" id="PF01068">
    <property type="entry name" value="DNA_ligase_A_M"/>
    <property type="match status" value="1"/>
</dbReference>
<dbReference type="AlphaFoldDB" id="A0A6C0LMF1"/>
<reference evidence="8" key="1">
    <citation type="journal article" date="2020" name="Nature">
        <title>Giant virus diversity and host interactions through global metagenomics.</title>
        <authorList>
            <person name="Schulz F."/>
            <person name="Roux S."/>
            <person name="Paez-Espino D."/>
            <person name="Jungbluth S."/>
            <person name="Walsh D.A."/>
            <person name="Denef V.J."/>
            <person name="McMahon K.D."/>
            <person name="Konstantinidis K.T."/>
            <person name="Eloe-Fadrosh E.A."/>
            <person name="Kyrpides N.C."/>
            <person name="Woyke T."/>
        </authorList>
    </citation>
    <scope>NUCLEOTIDE SEQUENCE</scope>
    <source>
        <strain evidence="8">GVMAG-M-3300027963-41</strain>
    </source>
</reference>
<feature type="compositionally biased region" description="Polar residues" evidence="6">
    <location>
        <begin position="65"/>
        <end position="76"/>
    </location>
</feature>
<dbReference type="SUPFAM" id="SSF50249">
    <property type="entry name" value="Nucleic acid-binding proteins"/>
    <property type="match status" value="1"/>
</dbReference>
<evidence type="ECO:0000259" key="7">
    <source>
        <dbReference type="PROSITE" id="PS50160"/>
    </source>
</evidence>
<evidence type="ECO:0000313" key="8">
    <source>
        <dbReference type="EMBL" id="QHU31707.1"/>
    </source>
</evidence>
<dbReference type="InterPro" id="IPR016059">
    <property type="entry name" value="DNA_ligase_ATP-dep_CS"/>
</dbReference>
<dbReference type="Gene3D" id="3.30.1490.70">
    <property type="match status" value="1"/>
</dbReference>
<dbReference type="CDD" id="cd08041">
    <property type="entry name" value="OBF_kDNA_ligase_like"/>
    <property type="match status" value="1"/>
</dbReference>
<dbReference type="InterPro" id="IPR012310">
    <property type="entry name" value="DNA_ligase_ATP-dep_cent"/>
</dbReference>
<feature type="domain" description="ATP-dependent DNA ligase family profile" evidence="7">
    <location>
        <begin position="242"/>
        <end position="314"/>
    </location>
</feature>
<dbReference type="InterPro" id="IPR029319">
    <property type="entry name" value="DNA_ligase_OB"/>
</dbReference>
<sequence length="395" mass="43759">MPAIPSFPTLYGKASTGKIKMWSIKVEDQKGVGAITTTHGYLGGKLQENTRLVTVGKNLGKKNETTPVQQAVSEAQSDWKKKTEAGGMTEKKPEEGKAGDSDKESVKSVKPSAEKNAKAAADAGGVPHPMLAHDYNKRGKDIKFPCYAQRKLDGVRCLAISGKGLYSRTGKAFPHMDHIRAEINSLPKGTILDGELYSDTLNFQEIVGLVKKETLKPADAPKMTQIYLCVYDTVQDGTNEARNAYLTDLFKTHKFKALKLLPTDVANNLDDVKRLHAEYVADGYEGLILRNKAGLYKVGHRSADLQKYKEFKDDEYKIVGFKEGDGIEKGCVIWVCETKDKKPFSVRPRGTHEDRAEAFKTASKQVGKKLTVRFQELTEDGIPRFPVGLAIRDYE</sequence>
<dbReference type="PANTHER" id="PTHR47810">
    <property type="entry name" value="DNA LIGASE"/>
    <property type="match status" value="1"/>
</dbReference>
<name>A0A6C0LMF1_9ZZZZ</name>
<accession>A0A6C0LMF1</accession>
<evidence type="ECO:0000256" key="5">
    <source>
        <dbReference type="ARBA" id="ARBA00023204"/>
    </source>
</evidence>
<dbReference type="InterPro" id="IPR012340">
    <property type="entry name" value="NA-bd_OB-fold"/>
</dbReference>
<dbReference type="Pfam" id="PF14743">
    <property type="entry name" value="DNA_ligase_OB_2"/>
    <property type="match status" value="1"/>
</dbReference>
<evidence type="ECO:0000256" key="3">
    <source>
        <dbReference type="ARBA" id="ARBA00022705"/>
    </source>
</evidence>
<dbReference type="PROSITE" id="PS00333">
    <property type="entry name" value="DNA_LIGASE_A2"/>
    <property type="match status" value="1"/>
</dbReference>
<comment type="cofactor">
    <cofactor evidence="1">
        <name>a divalent metal cation</name>
        <dbReference type="ChEBI" id="CHEBI:60240"/>
    </cofactor>
</comment>
<dbReference type="GO" id="GO:0006260">
    <property type="term" value="P:DNA replication"/>
    <property type="evidence" value="ECO:0007669"/>
    <property type="project" value="UniProtKB-KW"/>
</dbReference>
<dbReference type="GO" id="GO:0006281">
    <property type="term" value="P:DNA repair"/>
    <property type="evidence" value="ECO:0007669"/>
    <property type="project" value="UniProtKB-KW"/>
</dbReference>
<feature type="region of interest" description="Disordered" evidence="6">
    <location>
        <begin position="59"/>
        <end position="126"/>
    </location>
</feature>
<keyword evidence="5" id="KW-0234">DNA repair</keyword>
<dbReference type="GO" id="GO:0003910">
    <property type="term" value="F:DNA ligase (ATP) activity"/>
    <property type="evidence" value="ECO:0007669"/>
    <property type="project" value="InterPro"/>
</dbReference>
<evidence type="ECO:0000256" key="1">
    <source>
        <dbReference type="ARBA" id="ARBA00001968"/>
    </source>
</evidence>
<dbReference type="GO" id="GO:0006310">
    <property type="term" value="P:DNA recombination"/>
    <property type="evidence" value="ECO:0007669"/>
    <property type="project" value="InterPro"/>
</dbReference>
<dbReference type="PANTHER" id="PTHR47810:SF1">
    <property type="entry name" value="DNA LIGASE B"/>
    <property type="match status" value="1"/>
</dbReference>
<dbReference type="EMBL" id="MN740532">
    <property type="protein sequence ID" value="QHU31707.1"/>
    <property type="molecule type" value="Genomic_DNA"/>
</dbReference>
<keyword evidence="4" id="KW-0227">DNA damage</keyword>
<evidence type="ECO:0000256" key="4">
    <source>
        <dbReference type="ARBA" id="ARBA00022763"/>
    </source>
</evidence>
<dbReference type="Gene3D" id="3.30.470.30">
    <property type="entry name" value="DNA ligase/mRNA capping enzyme"/>
    <property type="match status" value="1"/>
</dbReference>
<feature type="compositionally biased region" description="Basic and acidic residues" evidence="6">
    <location>
        <begin position="77"/>
        <end position="117"/>
    </location>
</feature>
<protein>
    <recommendedName>
        <fullName evidence="7">ATP-dependent DNA ligase family profile domain-containing protein</fullName>
    </recommendedName>
</protein>
<evidence type="ECO:0000256" key="2">
    <source>
        <dbReference type="ARBA" id="ARBA00022598"/>
    </source>
</evidence>
<keyword evidence="2" id="KW-0436">Ligase</keyword>
<dbReference type="SUPFAM" id="SSF56091">
    <property type="entry name" value="DNA ligase/mRNA capping enzyme, catalytic domain"/>
    <property type="match status" value="1"/>
</dbReference>